<accession>A0A420DY58</accession>
<keyword evidence="1" id="KW-0472">Membrane</keyword>
<keyword evidence="3" id="KW-1185">Reference proteome</keyword>
<feature type="transmembrane region" description="Helical" evidence="1">
    <location>
        <begin position="84"/>
        <end position="106"/>
    </location>
</feature>
<evidence type="ECO:0000313" key="2">
    <source>
        <dbReference type="EMBL" id="RKF02750.1"/>
    </source>
</evidence>
<dbReference type="EMBL" id="RAQM01000013">
    <property type="protein sequence ID" value="RKF02750.1"/>
    <property type="molecule type" value="Genomic_DNA"/>
</dbReference>
<organism evidence="2 3">
    <name type="scientific">Tenacibaculum lutimaris</name>
    <dbReference type="NCBI Taxonomy" id="285258"/>
    <lineage>
        <taxon>Bacteria</taxon>
        <taxon>Pseudomonadati</taxon>
        <taxon>Bacteroidota</taxon>
        <taxon>Flavobacteriia</taxon>
        <taxon>Flavobacteriales</taxon>
        <taxon>Flavobacteriaceae</taxon>
        <taxon>Tenacibaculum</taxon>
    </lineage>
</organism>
<comment type="caution">
    <text evidence="2">The sequence shown here is derived from an EMBL/GenBank/DDBJ whole genome shotgun (WGS) entry which is preliminary data.</text>
</comment>
<sequence>MKQLKFIYNPKITSILIIGICLTGILLGNYIQIFRVSNYRWAYQYGNYLNFVMVLSSVGWSFFHPLIILSDRKSQNKTKWKEQFIWSLVGFIPFLYFLIGIIISSIKKKN</sequence>
<protein>
    <submittedName>
        <fullName evidence="2">Uncharacterized protein</fullName>
    </submittedName>
</protein>
<name>A0A420DY58_9FLAO</name>
<reference evidence="2 3" key="1">
    <citation type="submission" date="2018-09" db="EMBL/GenBank/DDBJ databases">
        <title>Genomic Encyclopedia of Archaeal and Bacterial Type Strains, Phase II (KMG-II): from individual species to whole genera.</title>
        <authorList>
            <person name="Goeker M."/>
        </authorList>
    </citation>
    <scope>NUCLEOTIDE SEQUENCE [LARGE SCALE GENOMIC DNA]</scope>
    <source>
        <strain evidence="2 3">DSM 16505</strain>
    </source>
</reference>
<gene>
    <name evidence="2" type="ORF">C8N26_2595</name>
</gene>
<feature type="transmembrane region" description="Helical" evidence="1">
    <location>
        <begin position="45"/>
        <end position="63"/>
    </location>
</feature>
<evidence type="ECO:0000313" key="3">
    <source>
        <dbReference type="Proteomes" id="UP000285780"/>
    </source>
</evidence>
<keyword evidence="1" id="KW-1133">Transmembrane helix</keyword>
<dbReference type="AlphaFoldDB" id="A0A420DY58"/>
<dbReference type="Proteomes" id="UP000285780">
    <property type="component" value="Unassembled WGS sequence"/>
</dbReference>
<feature type="transmembrane region" description="Helical" evidence="1">
    <location>
        <begin position="12"/>
        <end position="33"/>
    </location>
</feature>
<keyword evidence="1" id="KW-0812">Transmembrane</keyword>
<evidence type="ECO:0000256" key="1">
    <source>
        <dbReference type="SAM" id="Phobius"/>
    </source>
</evidence>
<proteinExistence type="predicted"/>